<evidence type="ECO:0000313" key="7">
    <source>
        <dbReference type="EMBL" id="KAJ8971776.1"/>
    </source>
</evidence>
<evidence type="ECO:0000256" key="5">
    <source>
        <dbReference type="SAM" id="Phobius"/>
    </source>
</evidence>
<comment type="caution">
    <text evidence="7">The sequence shown here is derived from an EMBL/GenBank/DDBJ whole genome shotgun (WGS) entry which is preliminary data.</text>
</comment>
<proteinExistence type="predicted"/>
<dbReference type="PANTHER" id="PTHR48021">
    <property type="match status" value="1"/>
</dbReference>
<dbReference type="InterPro" id="IPR036259">
    <property type="entry name" value="MFS_trans_sf"/>
</dbReference>
<dbReference type="PROSITE" id="PS00216">
    <property type="entry name" value="SUGAR_TRANSPORT_1"/>
    <property type="match status" value="1"/>
</dbReference>
<feature type="transmembrane region" description="Helical" evidence="5">
    <location>
        <begin position="391"/>
        <end position="413"/>
    </location>
</feature>
<feature type="domain" description="Major facilitator superfamily (MFS) profile" evidence="6">
    <location>
        <begin position="227"/>
        <end position="435"/>
    </location>
</feature>
<feature type="transmembrane region" description="Helical" evidence="5">
    <location>
        <begin position="49"/>
        <end position="72"/>
    </location>
</feature>
<feature type="transmembrane region" description="Helical" evidence="5">
    <location>
        <begin position="362"/>
        <end position="385"/>
    </location>
</feature>
<dbReference type="Gene3D" id="1.20.1250.20">
    <property type="entry name" value="MFS general substrate transporter like domains"/>
    <property type="match status" value="1"/>
</dbReference>
<accession>A0ABQ9J341</accession>
<dbReference type="Proteomes" id="UP001162164">
    <property type="component" value="Unassembled WGS sequence"/>
</dbReference>
<name>A0ABQ9J341_9CUCU</name>
<evidence type="ECO:0000313" key="8">
    <source>
        <dbReference type="Proteomes" id="UP001162164"/>
    </source>
</evidence>
<feature type="transmembrane region" description="Helical" evidence="5">
    <location>
        <begin position="78"/>
        <end position="96"/>
    </location>
</feature>
<dbReference type="SUPFAM" id="SSF103473">
    <property type="entry name" value="MFS general substrate transporter"/>
    <property type="match status" value="1"/>
</dbReference>
<keyword evidence="3 5" id="KW-1133">Transmembrane helix</keyword>
<protein>
    <recommendedName>
        <fullName evidence="6">Major facilitator superfamily (MFS) profile domain-containing protein</fullName>
    </recommendedName>
</protein>
<feature type="transmembrane region" description="Helical" evidence="5">
    <location>
        <begin position="326"/>
        <end position="350"/>
    </location>
</feature>
<sequence>MYSSSNDATRGGTLFAISDGMTYGWTAPYIPYLISKESHIKTTLHEAEWLETALMSGSLVGLPITMFLVTSIGRKRSILLASFVILLSWITIALGNRMEYLFPPMYMAEIAEHKIRGLLSSIIYIMVHIGCLTVYCVGPYLPFYVTPIIGGTVVVLELLIFSTVPESPYYLLLKDKPKEARKSLEYFRSDSNVDKELKDIADAIENQKADKARFQDLFMVKSNRKGILIMAVLNSGQHLCAYTVILMNLHLILEAAGSIYIESSIAAIIYAAIMLFAATFASFQIDRFGRKALLIFSTVSTGICLLILAVYFNLKELNFNVSPVSWIPIVSVMVYAAVFKTGIGIVPIVVTAEIFPAKLKAFGMTIADGMFIGGGIVAIQLYHFLSKLAGIYVPFYIFGFWSFFVALFTIFYMPETKGKSLEEIQQMLRGKKVLV</sequence>
<dbReference type="InterPro" id="IPR050549">
    <property type="entry name" value="MFS_Trehalose_Transporter"/>
</dbReference>
<evidence type="ECO:0000256" key="2">
    <source>
        <dbReference type="ARBA" id="ARBA00022692"/>
    </source>
</evidence>
<dbReference type="EMBL" id="JAPWTJ010001433">
    <property type="protein sequence ID" value="KAJ8971776.1"/>
    <property type="molecule type" value="Genomic_DNA"/>
</dbReference>
<comment type="subcellular location">
    <subcellularLocation>
        <location evidence="1">Membrane</location>
        <topology evidence="1">Multi-pass membrane protein</topology>
    </subcellularLocation>
</comment>
<dbReference type="InterPro" id="IPR005828">
    <property type="entry name" value="MFS_sugar_transport-like"/>
</dbReference>
<dbReference type="Pfam" id="PF00083">
    <property type="entry name" value="Sugar_tr"/>
    <property type="match status" value="1"/>
</dbReference>
<keyword evidence="8" id="KW-1185">Reference proteome</keyword>
<organism evidence="7 8">
    <name type="scientific">Molorchus minor</name>
    <dbReference type="NCBI Taxonomy" id="1323400"/>
    <lineage>
        <taxon>Eukaryota</taxon>
        <taxon>Metazoa</taxon>
        <taxon>Ecdysozoa</taxon>
        <taxon>Arthropoda</taxon>
        <taxon>Hexapoda</taxon>
        <taxon>Insecta</taxon>
        <taxon>Pterygota</taxon>
        <taxon>Neoptera</taxon>
        <taxon>Endopterygota</taxon>
        <taxon>Coleoptera</taxon>
        <taxon>Polyphaga</taxon>
        <taxon>Cucujiformia</taxon>
        <taxon>Chrysomeloidea</taxon>
        <taxon>Cerambycidae</taxon>
        <taxon>Lamiinae</taxon>
        <taxon>Monochamini</taxon>
        <taxon>Molorchus</taxon>
    </lineage>
</organism>
<feature type="transmembrane region" description="Helical" evidence="5">
    <location>
        <begin position="148"/>
        <end position="172"/>
    </location>
</feature>
<keyword evidence="4 5" id="KW-0472">Membrane</keyword>
<dbReference type="InterPro" id="IPR020846">
    <property type="entry name" value="MFS_dom"/>
</dbReference>
<feature type="transmembrane region" description="Helical" evidence="5">
    <location>
        <begin position="117"/>
        <end position="142"/>
    </location>
</feature>
<dbReference type="PROSITE" id="PS50850">
    <property type="entry name" value="MFS"/>
    <property type="match status" value="1"/>
</dbReference>
<feature type="transmembrane region" description="Helical" evidence="5">
    <location>
        <begin position="293"/>
        <end position="314"/>
    </location>
</feature>
<evidence type="ECO:0000256" key="3">
    <source>
        <dbReference type="ARBA" id="ARBA00022989"/>
    </source>
</evidence>
<reference evidence="7" key="1">
    <citation type="journal article" date="2023" name="Insect Mol. Biol.">
        <title>Genome sequencing provides insights into the evolution of gene families encoding plant cell wall-degrading enzymes in longhorned beetles.</title>
        <authorList>
            <person name="Shin N.R."/>
            <person name="Okamura Y."/>
            <person name="Kirsch R."/>
            <person name="Pauchet Y."/>
        </authorList>
    </citation>
    <scope>NUCLEOTIDE SEQUENCE</scope>
    <source>
        <strain evidence="7">MMC_N1</strain>
    </source>
</reference>
<evidence type="ECO:0000256" key="4">
    <source>
        <dbReference type="ARBA" id="ARBA00023136"/>
    </source>
</evidence>
<feature type="transmembrane region" description="Helical" evidence="5">
    <location>
        <begin position="259"/>
        <end position="281"/>
    </location>
</feature>
<keyword evidence="2 5" id="KW-0812">Transmembrane</keyword>
<gene>
    <name evidence="7" type="ORF">NQ317_004340</name>
</gene>
<dbReference type="PANTHER" id="PTHR48021:SF46">
    <property type="entry name" value="MAJOR FACILITATOR SUPERFAMILY (MFS) PROFILE DOMAIN-CONTAINING PROTEIN"/>
    <property type="match status" value="1"/>
</dbReference>
<dbReference type="InterPro" id="IPR005829">
    <property type="entry name" value="Sugar_transporter_CS"/>
</dbReference>
<evidence type="ECO:0000259" key="6">
    <source>
        <dbReference type="PROSITE" id="PS50850"/>
    </source>
</evidence>
<evidence type="ECO:0000256" key="1">
    <source>
        <dbReference type="ARBA" id="ARBA00004141"/>
    </source>
</evidence>